<dbReference type="RefSeq" id="WP_123803247.1">
    <property type="nucleotide sequence ID" value="NZ_RMVG01000047.1"/>
</dbReference>
<accession>A0A3N4N999</accession>
<dbReference type="EMBL" id="RMVG01000047">
    <property type="protein sequence ID" value="RPD91648.1"/>
    <property type="molecule type" value="Genomic_DNA"/>
</dbReference>
<gene>
    <name evidence="1" type="ORF">BBB56_23305</name>
</gene>
<proteinExistence type="predicted"/>
<evidence type="ECO:0000313" key="2">
    <source>
        <dbReference type="Proteomes" id="UP000281332"/>
    </source>
</evidence>
<keyword evidence="2" id="KW-1185">Reference proteome</keyword>
<protein>
    <submittedName>
        <fullName evidence="1">Uncharacterized protein</fullName>
    </submittedName>
</protein>
<dbReference type="OrthoDB" id="9153664at2"/>
<dbReference type="Proteomes" id="UP000281332">
    <property type="component" value="Unassembled WGS sequence"/>
</dbReference>
<name>A0A3N4N999_9GAMM</name>
<sequence length="74" mass="8171">MYYITDQRAGEPDILTPVKNGKLTIRSLDGQIIHTQAAPENGWTHLLLCEVQPQGMESGADAYLDNVWIGSTEV</sequence>
<dbReference type="AlphaFoldDB" id="A0A3N4N999"/>
<reference evidence="1 2" key="1">
    <citation type="submission" date="2018-11" db="EMBL/GenBank/DDBJ databases">
        <title>Whole genome sequencing of Pantoea sp. RIT388.</title>
        <authorList>
            <person name="Gan H.M."/>
            <person name="Hudson A.O."/>
        </authorList>
    </citation>
    <scope>NUCLEOTIDE SEQUENCE [LARGE SCALE GENOMIC DNA]</scope>
    <source>
        <strain evidence="1 2">RIT388</strain>
    </source>
</reference>
<evidence type="ECO:0000313" key="1">
    <source>
        <dbReference type="EMBL" id="RPD91648.1"/>
    </source>
</evidence>
<organism evidence="1 2">
    <name type="scientific">Candidatus Pantoea deserta</name>
    <dbReference type="NCBI Taxonomy" id="1869313"/>
    <lineage>
        <taxon>Bacteria</taxon>
        <taxon>Pseudomonadati</taxon>
        <taxon>Pseudomonadota</taxon>
        <taxon>Gammaproteobacteria</taxon>
        <taxon>Enterobacterales</taxon>
        <taxon>Erwiniaceae</taxon>
        <taxon>Pantoea</taxon>
    </lineage>
</organism>
<comment type="caution">
    <text evidence="1">The sequence shown here is derived from an EMBL/GenBank/DDBJ whole genome shotgun (WGS) entry which is preliminary data.</text>
</comment>